<dbReference type="NCBIfam" id="TIGR00177">
    <property type="entry name" value="molyb_syn"/>
    <property type="match status" value="1"/>
</dbReference>
<reference evidence="9" key="1">
    <citation type="journal article" date="2023" name="Mar. Drugs">
        <title>Gemmata algarum, a Novel Planctomycete Isolated from an Algal Mat, Displays Antimicrobial Activity.</title>
        <authorList>
            <person name="Kumar G."/>
            <person name="Kallscheuer N."/>
            <person name="Kashif M."/>
            <person name="Ahamad S."/>
            <person name="Jagadeeshwari U."/>
            <person name="Pannikurungottu S."/>
            <person name="Haufschild T."/>
            <person name="Kabuu M."/>
            <person name="Sasikala C."/>
            <person name="Jogler C."/>
            <person name="Ramana C."/>
        </authorList>
    </citation>
    <scope>NUCLEOTIDE SEQUENCE [LARGE SCALE GENOMIC DNA]</scope>
    <source>
        <strain evidence="9">JC673</strain>
    </source>
</reference>
<dbReference type="NCBIfam" id="NF045515">
    <property type="entry name" value="Glp_gephyrin"/>
    <property type="match status" value="1"/>
</dbReference>
<dbReference type="InterPro" id="IPR036425">
    <property type="entry name" value="MoaB/Mog-like_dom_sf"/>
</dbReference>
<proteinExistence type="inferred from homology"/>
<dbReference type="SUPFAM" id="SSF63882">
    <property type="entry name" value="MoeA N-terminal region -like"/>
    <property type="match status" value="1"/>
</dbReference>
<evidence type="ECO:0000256" key="6">
    <source>
        <dbReference type="RuleBase" id="RU365090"/>
    </source>
</evidence>
<dbReference type="CDD" id="cd00887">
    <property type="entry name" value="MoeA"/>
    <property type="match status" value="1"/>
</dbReference>
<organism evidence="8 9">
    <name type="scientific">Gemmata algarum</name>
    <dbReference type="NCBI Taxonomy" id="2975278"/>
    <lineage>
        <taxon>Bacteria</taxon>
        <taxon>Pseudomonadati</taxon>
        <taxon>Planctomycetota</taxon>
        <taxon>Planctomycetia</taxon>
        <taxon>Gemmatales</taxon>
        <taxon>Gemmataceae</taxon>
        <taxon>Gemmata</taxon>
    </lineage>
</organism>
<evidence type="ECO:0000256" key="2">
    <source>
        <dbReference type="ARBA" id="ARBA00005046"/>
    </source>
</evidence>
<dbReference type="RefSeq" id="WP_320687704.1">
    <property type="nucleotide sequence ID" value="NZ_JAXBLV010000190.1"/>
</dbReference>
<evidence type="ECO:0000256" key="1">
    <source>
        <dbReference type="ARBA" id="ARBA00002901"/>
    </source>
</evidence>
<comment type="cofactor">
    <cofactor evidence="6">
        <name>Mg(2+)</name>
        <dbReference type="ChEBI" id="CHEBI:18420"/>
    </cofactor>
</comment>
<name>A0ABU5F117_9BACT</name>
<keyword evidence="6" id="KW-0460">Magnesium</keyword>
<sequence>MSESDKLPFYDVRMKGFRERPSVGAVLELLDSRLRALPPEPVPLLETVGRVLAEPVVSPVDVPSFRKSAMDGFAVRAADTQAPAPLVVTGEAFPARPFTGTVGPGEAVRITTGAPVPDGADAVLMAEFAHVQPDGRVVARAPLTAGKNVVAVGEDVARGREVLPTGRVLRPQDVALAAALGVNVLPVRRRPRVAVLVTGNELLPPGSLPDGFKTADSNSPMLAALAVRDGASVQPVRYVPDDFGITCDAVRAAAAEADVVLISGGTSVGVEDHVPRAVAELGELAVHGVALRPAGPTGIGFVARAIVFLLPGNPASCLCAYDLFAGRAIRQLGGRPWDLPYKSEEVRLTEQISSALGRTDFVRVARAGGGVAPVAGGAASLSASVRADGFILVPPERGALFPDEPVTVWLYDA</sequence>
<evidence type="ECO:0000259" key="7">
    <source>
        <dbReference type="SMART" id="SM00852"/>
    </source>
</evidence>
<dbReference type="PANTHER" id="PTHR10192">
    <property type="entry name" value="MOLYBDOPTERIN BIOSYNTHESIS PROTEIN"/>
    <property type="match status" value="1"/>
</dbReference>
<dbReference type="InterPro" id="IPR036688">
    <property type="entry name" value="MoeA_C_domain_IV_sf"/>
</dbReference>
<dbReference type="SUPFAM" id="SSF53218">
    <property type="entry name" value="Molybdenum cofactor biosynthesis proteins"/>
    <property type="match status" value="1"/>
</dbReference>
<comment type="pathway">
    <text evidence="2 6">Cofactor biosynthesis; molybdopterin biosynthesis.</text>
</comment>
<evidence type="ECO:0000313" key="8">
    <source>
        <dbReference type="EMBL" id="MDY3561265.1"/>
    </source>
</evidence>
<protein>
    <recommendedName>
        <fullName evidence="6">Molybdopterin molybdenumtransferase</fullName>
        <ecNumber evidence="6">2.10.1.1</ecNumber>
    </recommendedName>
</protein>
<dbReference type="PANTHER" id="PTHR10192:SF5">
    <property type="entry name" value="GEPHYRIN"/>
    <property type="match status" value="1"/>
</dbReference>
<dbReference type="Pfam" id="PF03454">
    <property type="entry name" value="MoeA_C"/>
    <property type="match status" value="1"/>
</dbReference>
<dbReference type="Gene3D" id="2.40.340.10">
    <property type="entry name" value="MoeA, C-terminal, domain IV"/>
    <property type="match status" value="1"/>
</dbReference>
<dbReference type="InterPro" id="IPR005111">
    <property type="entry name" value="MoeA_C_domain_IV"/>
</dbReference>
<evidence type="ECO:0000256" key="3">
    <source>
        <dbReference type="ARBA" id="ARBA00010763"/>
    </source>
</evidence>
<dbReference type="Gene3D" id="3.40.980.10">
    <property type="entry name" value="MoaB/Mog-like domain"/>
    <property type="match status" value="1"/>
</dbReference>
<feature type="domain" description="MoaB/Mog" evidence="7">
    <location>
        <begin position="194"/>
        <end position="331"/>
    </location>
</feature>
<keyword evidence="4 6" id="KW-0501">Molybdenum cofactor biosynthesis</keyword>
<dbReference type="Gene3D" id="2.170.190.11">
    <property type="entry name" value="Molybdopterin biosynthesis moea protein, domain 3"/>
    <property type="match status" value="1"/>
</dbReference>
<dbReference type="InterPro" id="IPR036135">
    <property type="entry name" value="MoeA_linker/N_sf"/>
</dbReference>
<dbReference type="Gene3D" id="3.90.105.10">
    <property type="entry name" value="Molybdopterin biosynthesis moea protein, domain 2"/>
    <property type="match status" value="1"/>
</dbReference>
<comment type="caution">
    <text evidence="8">The sequence shown here is derived from an EMBL/GenBank/DDBJ whole genome shotgun (WGS) entry which is preliminary data.</text>
</comment>
<keyword evidence="6" id="KW-0500">Molybdenum</keyword>
<dbReference type="Pfam" id="PF00994">
    <property type="entry name" value="MoCF_biosynth"/>
    <property type="match status" value="1"/>
</dbReference>
<dbReference type="InterPro" id="IPR005110">
    <property type="entry name" value="MoeA_linker/N"/>
</dbReference>
<dbReference type="InterPro" id="IPR038987">
    <property type="entry name" value="MoeA-like"/>
</dbReference>
<dbReference type="Pfam" id="PF03453">
    <property type="entry name" value="MoeA_N"/>
    <property type="match status" value="1"/>
</dbReference>
<evidence type="ECO:0000256" key="4">
    <source>
        <dbReference type="ARBA" id="ARBA00023150"/>
    </source>
</evidence>
<dbReference type="SMART" id="SM00852">
    <property type="entry name" value="MoCF_biosynth"/>
    <property type="match status" value="1"/>
</dbReference>
<gene>
    <name evidence="8" type="ORF">R5W23_002540</name>
</gene>
<evidence type="ECO:0000256" key="5">
    <source>
        <dbReference type="ARBA" id="ARBA00047317"/>
    </source>
</evidence>
<accession>A0ABU5F117</accession>
<dbReference type="Proteomes" id="UP001272242">
    <property type="component" value="Unassembled WGS sequence"/>
</dbReference>
<evidence type="ECO:0000313" key="9">
    <source>
        <dbReference type="Proteomes" id="UP001272242"/>
    </source>
</evidence>
<keyword evidence="6" id="KW-0479">Metal-binding</keyword>
<dbReference type="SUPFAM" id="SSF63867">
    <property type="entry name" value="MoeA C-terminal domain-like"/>
    <property type="match status" value="1"/>
</dbReference>
<keyword evidence="6" id="KW-0808">Transferase</keyword>
<comment type="similarity">
    <text evidence="3 6">Belongs to the MoeA family.</text>
</comment>
<comment type="catalytic activity">
    <reaction evidence="5">
        <text>adenylyl-molybdopterin + molybdate = Mo-molybdopterin + AMP + H(+)</text>
        <dbReference type="Rhea" id="RHEA:35047"/>
        <dbReference type="ChEBI" id="CHEBI:15378"/>
        <dbReference type="ChEBI" id="CHEBI:36264"/>
        <dbReference type="ChEBI" id="CHEBI:62727"/>
        <dbReference type="ChEBI" id="CHEBI:71302"/>
        <dbReference type="ChEBI" id="CHEBI:456215"/>
        <dbReference type="EC" id="2.10.1.1"/>
    </reaction>
</comment>
<dbReference type="EC" id="2.10.1.1" evidence="6"/>
<dbReference type="InterPro" id="IPR001453">
    <property type="entry name" value="MoaB/Mog_dom"/>
</dbReference>
<keyword evidence="9" id="KW-1185">Reference proteome</keyword>
<comment type="function">
    <text evidence="1 6">Catalyzes the insertion of molybdate into adenylated molybdopterin with the concomitant release of AMP.</text>
</comment>
<dbReference type="EMBL" id="JAXBLV010000190">
    <property type="protein sequence ID" value="MDY3561265.1"/>
    <property type="molecule type" value="Genomic_DNA"/>
</dbReference>